<reference evidence="4" key="1">
    <citation type="journal article" date="2010" name="Stand. Genomic Sci.">
        <title>Complete genome sequence of 'Thermobaculum terrenum' type strain (YNP1).</title>
        <authorList>
            <person name="Kiss H."/>
            <person name="Cleland D."/>
            <person name="Lapidus A."/>
            <person name="Lucas S."/>
            <person name="Glavina Del Rio T."/>
            <person name="Nolan M."/>
            <person name="Tice H."/>
            <person name="Han C."/>
            <person name="Goodwin L."/>
            <person name="Pitluck S."/>
            <person name="Liolios K."/>
            <person name="Ivanova N."/>
            <person name="Mavromatis K."/>
            <person name="Ovchinnikova G."/>
            <person name="Pati A."/>
            <person name="Chen A."/>
            <person name="Palaniappan K."/>
            <person name="Land M."/>
            <person name="Hauser L."/>
            <person name="Chang Y."/>
            <person name="Jeffries C."/>
            <person name="Lu M."/>
            <person name="Brettin T."/>
            <person name="Detter J."/>
            <person name="Goker M."/>
            <person name="Tindall B."/>
            <person name="Beck B."/>
            <person name="McDermott T."/>
            <person name="Woyke T."/>
            <person name="Bristow J."/>
            <person name="Eisen J."/>
            <person name="Markowitz V."/>
            <person name="Hugenholtz P."/>
            <person name="Kyrpides N."/>
            <person name="Klenk H."/>
            <person name="Cheng J."/>
        </authorList>
    </citation>
    <scope>NUCLEOTIDE SEQUENCE [LARGE SCALE GENOMIC DNA]</scope>
    <source>
        <strain evidence="4">ATCC BAA-798 / YNP1</strain>
    </source>
</reference>
<dbReference type="EMBL" id="CP001826">
    <property type="protein sequence ID" value="ACZ43717.1"/>
    <property type="molecule type" value="Genomic_DNA"/>
</dbReference>
<dbReference type="STRING" id="525904.Tter_2834"/>
<dbReference type="Gene3D" id="3.90.25.10">
    <property type="entry name" value="UDP-galactose 4-epimerase, domain 1"/>
    <property type="match status" value="1"/>
</dbReference>
<sequence length="318" mass="35124">MRVLVTGCAGFVGSHLARRLLAEGHHVVGVDNFTNYYPRHIKASNIADMLADPRFEFHELDLVTANLLPLLADVEIVYHQAAQAGVRASWGAQFESYLRNNVLATQRLLELLKALPIRKFVYASSSSVYGDAESYPTHEDMVPRPVSPYGVTKLAAEQLTYLYWKNYGVPTIALRYFTVYGPGQRPDMAFHKFIASALHGRPIQVYGDGHQTRDFTFISDVVEANIAAGLCEAAGIAVNVGGGSRVTVRQVLAILQEILGRELLVEYTAPQHGDVRHTAADIALANRVLGYEPRVSLREGLEAEVRWLEAQLALVRVA</sequence>
<organism evidence="3 4">
    <name type="scientific">Thermobaculum terrenum (strain ATCC BAA-798 / CCMEE 7001 / YNP1)</name>
    <dbReference type="NCBI Taxonomy" id="525904"/>
    <lineage>
        <taxon>Bacteria</taxon>
        <taxon>Bacillati</taxon>
        <taxon>Chloroflexota</taxon>
        <taxon>Chloroflexia</taxon>
        <taxon>Candidatus Thermobaculales</taxon>
        <taxon>Candidatus Thermobaculaceae</taxon>
        <taxon>Thermobaculum</taxon>
    </lineage>
</organism>
<dbReference type="Proteomes" id="UP000000323">
    <property type="component" value="Chromosome 2"/>
</dbReference>
<gene>
    <name evidence="3" type="ordered locus">Tter_2834</name>
</gene>
<evidence type="ECO:0000259" key="2">
    <source>
        <dbReference type="Pfam" id="PF01370"/>
    </source>
</evidence>
<protein>
    <submittedName>
        <fullName evidence="3">NAD-dependent epimerase/dehydratase</fullName>
    </submittedName>
</protein>
<feature type="domain" description="NAD-dependent epimerase/dehydratase" evidence="2">
    <location>
        <begin position="3"/>
        <end position="241"/>
    </location>
</feature>
<dbReference type="Gene3D" id="3.40.50.720">
    <property type="entry name" value="NAD(P)-binding Rossmann-like Domain"/>
    <property type="match status" value="1"/>
</dbReference>
<dbReference type="RefSeq" id="WP_012876747.1">
    <property type="nucleotide sequence ID" value="NC_013526.1"/>
</dbReference>
<keyword evidence="4" id="KW-1185">Reference proteome</keyword>
<dbReference type="Pfam" id="PF01370">
    <property type="entry name" value="Epimerase"/>
    <property type="match status" value="1"/>
</dbReference>
<evidence type="ECO:0000256" key="1">
    <source>
        <dbReference type="ARBA" id="ARBA00023027"/>
    </source>
</evidence>
<dbReference type="HOGENOM" id="CLU_007383_1_7_0"/>
<dbReference type="PRINTS" id="PR01713">
    <property type="entry name" value="NUCEPIMERASE"/>
</dbReference>
<name>D1CIZ7_THET1</name>
<dbReference type="AlphaFoldDB" id="D1CIZ7"/>
<dbReference type="PANTHER" id="PTHR43574">
    <property type="entry name" value="EPIMERASE-RELATED"/>
    <property type="match status" value="1"/>
</dbReference>
<dbReference type="OrthoDB" id="9801029at2"/>
<evidence type="ECO:0000313" key="3">
    <source>
        <dbReference type="EMBL" id="ACZ43717.1"/>
    </source>
</evidence>
<keyword evidence="1" id="KW-0520">NAD</keyword>
<dbReference type="InterPro" id="IPR001509">
    <property type="entry name" value="Epimerase_deHydtase"/>
</dbReference>
<dbReference type="KEGG" id="ttr:Tter_2834"/>
<evidence type="ECO:0000313" key="4">
    <source>
        <dbReference type="Proteomes" id="UP000000323"/>
    </source>
</evidence>
<dbReference type="InterPro" id="IPR036291">
    <property type="entry name" value="NAD(P)-bd_dom_sf"/>
</dbReference>
<accession>D1CIZ7</accession>
<dbReference type="SUPFAM" id="SSF51735">
    <property type="entry name" value="NAD(P)-binding Rossmann-fold domains"/>
    <property type="match status" value="1"/>
</dbReference>
<dbReference type="eggNOG" id="COG0451">
    <property type="taxonomic scope" value="Bacteria"/>
</dbReference>
<proteinExistence type="predicted"/>